<organism evidence="2 3">
    <name type="scientific">Erythranthe guttata</name>
    <name type="common">Yellow monkey flower</name>
    <name type="synonym">Mimulus guttatus</name>
    <dbReference type="NCBI Taxonomy" id="4155"/>
    <lineage>
        <taxon>Eukaryota</taxon>
        <taxon>Viridiplantae</taxon>
        <taxon>Streptophyta</taxon>
        <taxon>Embryophyta</taxon>
        <taxon>Tracheophyta</taxon>
        <taxon>Spermatophyta</taxon>
        <taxon>Magnoliopsida</taxon>
        <taxon>eudicotyledons</taxon>
        <taxon>Gunneridae</taxon>
        <taxon>Pentapetalae</taxon>
        <taxon>asterids</taxon>
        <taxon>lamiids</taxon>
        <taxon>Lamiales</taxon>
        <taxon>Phrymaceae</taxon>
        <taxon>Erythranthe</taxon>
    </lineage>
</organism>
<proteinExistence type="predicted"/>
<dbReference type="EMBL" id="KI630480">
    <property type="protein sequence ID" value="EYU38748.1"/>
    <property type="molecule type" value="Genomic_DNA"/>
</dbReference>
<keyword evidence="3" id="KW-1185">Reference proteome</keyword>
<dbReference type="eggNOG" id="ENOG502S181">
    <property type="taxonomic scope" value="Eukaryota"/>
</dbReference>
<dbReference type="PANTHER" id="PTHR33972">
    <property type="entry name" value="EXPRESSED PROTEIN"/>
    <property type="match status" value="1"/>
</dbReference>
<evidence type="ECO:0000313" key="3">
    <source>
        <dbReference type="Proteomes" id="UP000030748"/>
    </source>
</evidence>
<sequence length="191" mass="21123">MSRIVFRSLPRSSLRPPTPLISHHRHRSNKSRRAQLIEVDVDQASSSQTDSPEAAAEVITLGIKKLDDAIHSIIVRRSAPDWLPFLPGYSFWVPPRTSPMRPNHPSGSMIDIIGRLASSGVGRDRGSPLDLFSEDENMAFTSAKGWPSSSFYIQGTPPLHPIPVMEIEVQIQGNEDRNNADNESSSDDEEG</sequence>
<dbReference type="KEGG" id="egt:105956852"/>
<feature type="region of interest" description="Disordered" evidence="1">
    <location>
        <begin position="1"/>
        <end position="32"/>
    </location>
</feature>
<dbReference type="OMA" id="WPSSNFF"/>
<feature type="region of interest" description="Disordered" evidence="1">
    <location>
        <begin position="169"/>
        <end position="191"/>
    </location>
</feature>
<dbReference type="AlphaFoldDB" id="A0A022RFE3"/>
<evidence type="ECO:0000256" key="1">
    <source>
        <dbReference type="SAM" id="MobiDB-lite"/>
    </source>
</evidence>
<dbReference type="PANTHER" id="PTHR33972:SF26">
    <property type="match status" value="1"/>
</dbReference>
<gene>
    <name evidence="2" type="ORF">MIMGU_mgv1a014393mg</name>
</gene>
<reference evidence="2 3" key="1">
    <citation type="journal article" date="2013" name="Proc. Natl. Acad. Sci. U.S.A.">
        <title>Fine-scale variation in meiotic recombination in Mimulus inferred from population shotgun sequencing.</title>
        <authorList>
            <person name="Hellsten U."/>
            <person name="Wright K.M."/>
            <person name="Jenkins J."/>
            <person name="Shu S."/>
            <person name="Yuan Y."/>
            <person name="Wessler S.R."/>
            <person name="Schmutz J."/>
            <person name="Willis J.H."/>
            <person name="Rokhsar D.S."/>
        </authorList>
    </citation>
    <scope>NUCLEOTIDE SEQUENCE [LARGE SCALE GENOMIC DNA]</scope>
    <source>
        <strain evidence="3">cv. DUN x IM62</strain>
    </source>
</reference>
<protein>
    <submittedName>
        <fullName evidence="2">Uncharacterized protein</fullName>
    </submittedName>
</protein>
<evidence type="ECO:0000313" key="2">
    <source>
        <dbReference type="EMBL" id="EYU38749.1"/>
    </source>
</evidence>
<dbReference type="STRING" id="4155.A0A022RFE3"/>
<dbReference type="OrthoDB" id="1095098at2759"/>
<accession>A0A022RFE3</accession>
<dbReference type="EMBL" id="KI630480">
    <property type="protein sequence ID" value="EYU38749.1"/>
    <property type="molecule type" value="Genomic_DNA"/>
</dbReference>
<dbReference type="Proteomes" id="UP000030748">
    <property type="component" value="Unassembled WGS sequence"/>
</dbReference>
<feature type="compositionally biased region" description="Basic residues" evidence="1">
    <location>
        <begin position="22"/>
        <end position="32"/>
    </location>
</feature>
<name>A0A022RFE3_ERYGU</name>